<dbReference type="EMBL" id="QJKJ01007370">
    <property type="protein sequence ID" value="RDX83412.1"/>
    <property type="molecule type" value="Genomic_DNA"/>
</dbReference>
<accession>A0A371FYP2</accession>
<evidence type="ECO:0000313" key="1">
    <source>
        <dbReference type="EMBL" id="RDX83412.1"/>
    </source>
</evidence>
<proteinExistence type="predicted"/>
<sequence length="83" mass="9648">MHPPNQSSKLKQNKDKNVLTPEKYAKFLKEIISNKKKLGDIELVELNKEFFTIVLNKLPPKLKDLRSFTIPCTINNSYFDKAL</sequence>
<evidence type="ECO:0000313" key="2">
    <source>
        <dbReference type="Proteomes" id="UP000257109"/>
    </source>
</evidence>
<keyword evidence="2" id="KW-1185">Reference proteome</keyword>
<gene>
    <name evidence="1" type="ORF">CR513_35683</name>
</gene>
<dbReference type="Proteomes" id="UP000257109">
    <property type="component" value="Unassembled WGS sequence"/>
</dbReference>
<feature type="non-terminal residue" evidence="1">
    <location>
        <position position="83"/>
    </location>
</feature>
<protein>
    <submittedName>
        <fullName evidence="1">Uncharacterized protein</fullName>
    </submittedName>
</protein>
<dbReference type="AlphaFoldDB" id="A0A371FYP2"/>
<reference evidence="1" key="1">
    <citation type="submission" date="2018-05" db="EMBL/GenBank/DDBJ databases">
        <title>Draft genome of Mucuna pruriens seed.</title>
        <authorList>
            <person name="Nnadi N.E."/>
            <person name="Vos R."/>
            <person name="Hasami M.H."/>
            <person name="Devisetty U.K."/>
            <person name="Aguiy J.C."/>
        </authorList>
    </citation>
    <scope>NUCLEOTIDE SEQUENCE [LARGE SCALE GENOMIC DNA]</scope>
    <source>
        <strain evidence="1">JCA_2017</strain>
    </source>
</reference>
<name>A0A371FYP2_MUCPR</name>
<dbReference type="OrthoDB" id="1744547at2759"/>
<organism evidence="1 2">
    <name type="scientific">Mucuna pruriens</name>
    <name type="common">Velvet bean</name>
    <name type="synonym">Dolichos pruriens</name>
    <dbReference type="NCBI Taxonomy" id="157652"/>
    <lineage>
        <taxon>Eukaryota</taxon>
        <taxon>Viridiplantae</taxon>
        <taxon>Streptophyta</taxon>
        <taxon>Embryophyta</taxon>
        <taxon>Tracheophyta</taxon>
        <taxon>Spermatophyta</taxon>
        <taxon>Magnoliopsida</taxon>
        <taxon>eudicotyledons</taxon>
        <taxon>Gunneridae</taxon>
        <taxon>Pentapetalae</taxon>
        <taxon>rosids</taxon>
        <taxon>fabids</taxon>
        <taxon>Fabales</taxon>
        <taxon>Fabaceae</taxon>
        <taxon>Papilionoideae</taxon>
        <taxon>50 kb inversion clade</taxon>
        <taxon>NPAAA clade</taxon>
        <taxon>indigoferoid/millettioid clade</taxon>
        <taxon>Phaseoleae</taxon>
        <taxon>Mucuna</taxon>
    </lineage>
</organism>
<comment type="caution">
    <text evidence="1">The sequence shown here is derived from an EMBL/GenBank/DDBJ whole genome shotgun (WGS) entry which is preliminary data.</text>
</comment>